<keyword evidence="3" id="KW-1185">Reference proteome</keyword>
<dbReference type="HOGENOM" id="CLU_2700499_0_0_5"/>
<dbReference type="Proteomes" id="UP000031643">
    <property type="component" value="Chromosome"/>
</dbReference>
<protein>
    <submittedName>
        <fullName evidence="2">Uncharacterized protein</fullName>
    </submittedName>
</protein>
<evidence type="ECO:0000313" key="3">
    <source>
        <dbReference type="Proteomes" id="UP000031643"/>
    </source>
</evidence>
<gene>
    <name evidence="2" type="ORF">GL4_2428</name>
</gene>
<accession>A0A0A8K7C4</accession>
<organism evidence="2 3">
    <name type="scientific">Methyloceanibacter caenitepidi</name>
    <dbReference type="NCBI Taxonomy" id="1384459"/>
    <lineage>
        <taxon>Bacteria</taxon>
        <taxon>Pseudomonadati</taxon>
        <taxon>Pseudomonadota</taxon>
        <taxon>Alphaproteobacteria</taxon>
        <taxon>Hyphomicrobiales</taxon>
        <taxon>Hyphomicrobiaceae</taxon>
        <taxon>Methyloceanibacter</taxon>
    </lineage>
</organism>
<name>A0A0A8K7C4_9HYPH</name>
<dbReference type="KEGG" id="mcg:GL4_2428"/>
<dbReference type="AlphaFoldDB" id="A0A0A8K7C4"/>
<dbReference type="STRING" id="1384459.GL4_2428"/>
<proteinExistence type="predicted"/>
<sequence>MLLGKCARQVETSRHGGGGQNDQQTDSSRIERNQSHRIQSPRVSHPFDSARKNAVNRAFHGRESGAQNDRSQS</sequence>
<evidence type="ECO:0000313" key="2">
    <source>
        <dbReference type="EMBL" id="BAQ17864.1"/>
    </source>
</evidence>
<dbReference type="EMBL" id="AP014648">
    <property type="protein sequence ID" value="BAQ17864.1"/>
    <property type="molecule type" value="Genomic_DNA"/>
</dbReference>
<reference evidence="2 3" key="1">
    <citation type="submission" date="2014-09" db="EMBL/GenBank/DDBJ databases">
        <title>Genome sequencing of Methyloceanibacter caenitepidi Gela4.</title>
        <authorList>
            <person name="Takeuchi M."/>
            <person name="Susumu S."/>
            <person name="Kamagata Y."/>
            <person name="Oshima K."/>
            <person name="Hattori M."/>
            <person name="Iwasaki W."/>
        </authorList>
    </citation>
    <scope>NUCLEOTIDE SEQUENCE [LARGE SCALE GENOMIC DNA]</scope>
    <source>
        <strain evidence="2 3">Gela4</strain>
    </source>
</reference>
<feature type="region of interest" description="Disordered" evidence="1">
    <location>
        <begin position="1"/>
        <end position="73"/>
    </location>
</feature>
<evidence type="ECO:0000256" key="1">
    <source>
        <dbReference type="SAM" id="MobiDB-lite"/>
    </source>
</evidence>